<comment type="similarity">
    <text evidence="1">Belongs to the TolB family.</text>
</comment>
<dbReference type="Proteomes" id="UP000636960">
    <property type="component" value="Unassembled WGS sequence"/>
</dbReference>
<keyword evidence="2" id="KW-0732">Signal</keyword>
<organism evidence="3 4">
    <name type="scientific">Paractinoplanes rishiriensis</name>
    <dbReference type="NCBI Taxonomy" id="1050105"/>
    <lineage>
        <taxon>Bacteria</taxon>
        <taxon>Bacillati</taxon>
        <taxon>Actinomycetota</taxon>
        <taxon>Actinomycetes</taxon>
        <taxon>Micromonosporales</taxon>
        <taxon>Micromonosporaceae</taxon>
        <taxon>Paractinoplanes</taxon>
    </lineage>
</organism>
<proteinExistence type="inferred from homology"/>
<evidence type="ECO:0000313" key="3">
    <source>
        <dbReference type="EMBL" id="GIE99951.1"/>
    </source>
</evidence>
<keyword evidence="4" id="KW-1185">Reference proteome</keyword>
<name>A0A919MU47_9ACTN</name>
<dbReference type="InterPro" id="IPR011042">
    <property type="entry name" value="6-blade_b-propeller_TolB-like"/>
</dbReference>
<evidence type="ECO:0000313" key="4">
    <source>
        <dbReference type="Proteomes" id="UP000636960"/>
    </source>
</evidence>
<dbReference type="RefSeq" id="WP_203787174.1">
    <property type="nucleotide sequence ID" value="NZ_BOMV01000078.1"/>
</dbReference>
<protein>
    <recommendedName>
        <fullName evidence="5">WD40 domain-containing protein</fullName>
    </recommendedName>
</protein>
<feature type="chain" id="PRO_5036811364" description="WD40 domain-containing protein" evidence="2">
    <location>
        <begin position="30"/>
        <end position="425"/>
    </location>
</feature>
<comment type="caution">
    <text evidence="3">The sequence shown here is derived from an EMBL/GenBank/DDBJ whole genome shotgun (WGS) entry which is preliminary data.</text>
</comment>
<gene>
    <name evidence="3" type="ORF">Ari01nite_74160</name>
</gene>
<reference evidence="3" key="1">
    <citation type="submission" date="2021-01" db="EMBL/GenBank/DDBJ databases">
        <title>Whole genome shotgun sequence of Actinoplanes rishiriensis NBRC 108556.</title>
        <authorList>
            <person name="Komaki H."/>
            <person name="Tamura T."/>
        </authorList>
    </citation>
    <scope>NUCLEOTIDE SEQUENCE</scope>
    <source>
        <strain evidence="3">NBRC 108556</strain>
    </source>
</reference>
<evidence type="ECO:0008006" key="5">
    <source>
        <dbReference type="Google" id="ProtNLM"/>
    </source>
</evidence>
<evidence type="ECO:0000256" key="1">
    <source>
        <dbReference type="ARBA" id="ARBA00009820"/>
    </source>
</evidence>
<dbReference type="PANTHER" id="PTHR36842">
    <property type="entry name" value="PROTEIN TOLB HOMOLOG"/>
    <property type="match status" value="1"/>
</dbReference>
<dbReference type="Pfam" id="PF07676">
    <property type="entry name" value="PD40"/>
    <property type="match status" value="2"/>
</dbReference>
<feature type="signal peptide" evidence="2">
    <location>
        <begin position="1"/>
        <end position="29"/>
    </location>
</feature>
<accession>A0A919MU47</accession>
<dbReference type="Gene3D" id="2.120.10.30">
    <property type="entry name" value="TolB, C-terminal domain"/>
    <property type="match status" value="2"/>
</dbReference>
<dbReference type="AlphaFoldDB" id="A0A919MU47"/>
<sequence>MQFMLPARRAVAIGAGTVLALAPAVAGHAAPAVSTVRVSQAADGAEPDSNSTDPAITPDGRYVLFGSNATNLIPGDTNGVRDLFVRDAATGELDLVTRGLNGAQSNGAAYNGRISDNGRFVAYWSAASNLAPDDTNGVDDIFVYDRQTASTTRLPGGLYEATFPDISGTGRYVAYSTRSALLPEDTDLFSDLYLWDRTTKAVTLLVDGGDGENSSPVMSSNGRWITFTSSSTNLTKDTVASGNNSYLLDRTTGTVTLVSKASDGTPASVGSYPQSISDNGRYIAFTSAATNLVAGDENGETDVFLHDRVTGRTVAASSTPDGATGDGASYDPDVSPDGRYVSYFSLSQNLTGEALPEWDIHTYLYDRVNGTNTVVSLPAEGAGSGGGWTSAVSSGGRFVAYESFGNGLVDGDTNDEMDIFVTQLY</sequence>
<dbReference type="InterPro" id="IPR011659">
    <property type="entry name" value="WD40"/>
</dbReference>
<dbReference type="EMBL" id="BOMV01000078">
    <property type="protein sequence ID" value="GIE99951.1"/>
    <property type="molecule type" value="Genomic_DNA"/>
</dbReference>
<dbReference type="SUPFAM" id="SSF82171">
    <property type="entry name" value="DPP6 N-terminal domain-like"/>
    <property type="match status" value="1"/>
</dbReference>
<evidence type="ECO:0000256" key="2">
    <source>
        <dbReference type="SAM" id="SignalP"/>
    </source>
</evidence>
<dbReference type="PANTHER" id="PTHR36842:SF2">
    <property type="entry name" value="SLR0505 PROTEIN"/>
    <property type="match status" value="1"/>
</dbReference>